<organism evidence="1 2">
    <name type="scientific">Streptomyces aurantiogriseus</name>
    <dbReference type="NCBI Taxonomy" id="66870"/>
    <lineage>
        <taxon>Bacteria</taxon>
        <taxon>Bacillati</taxon>
        <taxon>Actinomycetota</taxon>
        <taxon>Actinomycetes</taxon>
        <taxon>Kitasatosporales</taxon>
        <taxon>Streptomycetaceae</taxon>
        <taxon>Streptomyces</taxon>
    </lineage>
</organism>
<sequence length="207" mass="22657">MTTLFDTTTVPAVNVTAGTGPLVIGLDIALVTSGVAGPGWANHFRTTGLAGEDRLQHIVDTAAGYYRNADLVLIEGAAYSMAKQVGHDEMSAARWMIRCDLRRRRIPFAVVTPDSRTIYATGRARWKDEETGKKLTPRQVKGKVRDEAARRYGIVFDGTARFDQADAYVLMAMGMDWLGYSLAEVPKTHSRALKGVAWPTQTVAVAR</sequence>
<dbReference type="GO" id="GO:0003676">
    <property type="term" value="F:nucleic acid binding"/>
    <property type="evidence" value="ECO:0007669"/>
    <property type="project" value="InterPro"/>
</dbReference>
<evidence type="ECO:0000313" key="1">
    <source>
        <dbReference type="EMBL" id="GGR61106.1"/>
    </source>
</evidence>
<comment type="caution">
    <text evidence="1">The sequence shown here is derived from an EMBL/GenBank/DDBJ whole genome shotgun (WGS) entry which is preliminary data.</text>
</comment>
<dbReference type="Gene3D" id="3.30.420.10">
    <property type="entry name" value="Ribonuclease H-like superfamily/Ribonuclease H"/>
    <property type="match status" value="1"/>
</dbReference>
<dbReference type="EMBL" id="BMSX01000041">
    <property type="protein sequence ID" value="GGR61106.1"/>
    <property type="molecule type" value="Genomic_DNA"/>
</dbReference>
<reference evidence="1" key="1">
    <citation type="journal article" date="2014" name="Int. J. Syst. Evol. Microbiol.">
        <title>Complete genome sequence of Corynebacterium casei LMG S-19264T (=DSM 44701T), isolated from a smear-ripened cheese.</title>
        <authorList>
            <consortium name="US DOE Joint Genome Institute (JGI-PGF)"/>
            <person name="Walter F."/>
            <person name="Albersmeier A."/>
            <person name="Kalinowski J."/>
            <person name="Ruckert C."/>
        </authorList>
    </citation>
    <scope>NUCLEOTIDE SEQUENCE</scope>
    <source>
        <strain evidence="1">JCM 4346</strain>
    </source>
</reference>
<keyword evidence="2" id="KW-1185">Reference proteome</keyword>
<name>A0A918FNM2_9ACTN</name>
<proteinExistence type="predicted"/>
<evidence type="ECO:0000313" key="2">
    <source>
        <dbReference type="Proteomes" id="UP000658320"/>
    </source>
</evidence>
<dbReference type="Proteomes" id="UP000658320">
    <property type="component" value="Unassembled WGS sequence"/>
</dbReference>
<dbReference type="InterPro" id="IPR036397">
    <property type="entry name" value="RNaseH_sf"/>
</dbReference>
<protein>
    <recommendedName>
        <fullName evidence="3">RuvC-like resolvase</fullName>
    </recommendedName>
</protein>
<reference evidence="1" key="2">
    <citation type="submission" date="2020-09" db="EMBL/GenBank/DDBJ databases">
        <authorList>
            <person name="Sun Q."/>
            <person name="Ohkuma M."/>
        </authorList>
    </citation>
    <scope>NUCLEOTIDE SEQUENCE</scope>
    <source>
        <strain evidence="1">JCM 4346</strain>
    </source>
</reference>
<gene>
    <name evidence="1" type="ORF">GCM10010251_92250</name>
</gene>
<evidence type="ECO:0008006" key="3">
    <source>
        <dbReference type="Google" id="ProtNLM"/>
    </source>
</evidence>
<accession>A0A918FNM2</accession>
<dbReference type="AlphaFoldDB" id="A0A918FNM2"/>
<dbReference type="RefSeq" id="WP_189944033.1">
    <property type="nucleotide sequence ID" value="NZ_BMSX01000041.1"/>
</dbReference>